<evidence type="ECO:0000256" key="6">
    <source>
        <dbReference type="ARBA" id="ARBA00022781"/>
    </source>
</evidence>
<feature type="transmembrane region" description="Helical" evidence="13">
    <location>
        <begin position="634"/>
        <end position="658"/>
    </location>
</feature>
<dbReference type="GO" id="GO:0030665">
    <property type="term" value="C:clathrin-coated vesicle membrane"/>
    <property type="evidence" value="ECO:0007669"/>
    <property type="project" value="UniProtKB-SubCell"/>
</dbReference>
<evidence type="ECO:0000256" key="4">
    <source>
        <dbReference type="ARBA" id="ARBA00022448"/>
    </source>
</evidence>
<dbReference type="GO" id="GO:0051117">
    <property type="term" value="F:ATPase binding"/>
    <property type="evidence" value="ECO:0007669"/>
    <property type="project" value="TreeGrafter"/>
</dbReference>
<protein>
    <recommendedName>
        <fullName evidence="13">V-type proton ATPase subunit a</fullName>
    </recommendedName>
</protein>
<comment type="function">
    <text evidence="13">Essential component of the vacuolar proton pump (V-ATPase), a multimeric enzyme that catalyzes the translocation of protons across the membranes. Required for assembly and activity of the V-ATPase.</text>
</comment>
<dbReference type="PIRSF" id="PIRSF001293">
    <property type="entry name" value="ATP6V0A1"/>
    <property type="match status" value="1"/>
</dbReference>
<dbReference type="InterPro" id="IPR026028">
    <property type="entry name" value="V-type_ATPase_116kDa_su_euka"/>
</dbReference>
<evidence type="ECO:0000256" key="7">
    <source>
        <dbReference type="ARBA" id="ARBA00022989"/>
    </source>
</evidence>
<gene>
    <name evidence="15" type="primary">ATP6V0A1</name>
</gene>
<evidence type="ECO:0000256" key="2">
    <source>
        <dbReference type="ARBA" id="ARBA00004644"/>
    </source>
</evidence>
<organism evidence="15 16">
    <name type="scientific">Dromaius novaehollandiae</name>
    <name type="common">Emu</name>
    <dbReference type="NCBI Taxonomy" id="8790"/>
    <lineage>
        <taxon>Eukaryota</taxon>
        <taxon>Metazoa</taxon>
        <taxon>Chordata</taxon>
        <taxon>Craniata</taxon>
        <taxon>Vertebrata</taxon>
        <taxon>Euteleostomi</taxon>
        <taxon>Archelosauria</taxon>
        <taxon>Archosauria</taxon>
        <taxon>Dinosauria</taxon>
        <taxon>Saurischia</taxon>
        <taxon>Theropoda</taxon>
        <taxon>Coelurosauria</taxon>
        <taxon>Aves</taxon>
        <taxon>Palaeognathae</taxon>
        <taxon>Casuariiformes</taxon>
        <taxon>Dromaiidae</taxon>
        <taxon>Dromaius</taxon>
    </lineage>
</organism>
<feature type="transmembrane region" description="Helical" evidence="13">
    <location>
        <begin position="542"/>
        <end position="563"/>
    </location>
</feature>
<proteinExistence type="inferred from homology"/>
<dbReference type="GO" id="GO:0042470">
    <property type="term" value="C:melanosome"/>
    <property type="evidence" value="ECO:0007669"/>
    <property type="project" value="UniProtKB-SubCell"/>
</dbReference>
<evidence type="ECO:0000256" key="9">
    <source>
        <dbReference type="ARBA" id="ARBA00023065"/>
    </source>
</evidence>
<feature type="transmembrane region" description="Helical" evidence="13">
    <location>
        <begin position="445"/>
        <end position="464"/>
    </location>
</feature>
<keyword evidence="8" id="KW-0770">Synapse</keyword>
<dbReference type="GO" id="GO:0005886">
    <property type="term" value="C:plasma membrane"/>
    <property type="evidence" value="ECO:0007669"/>
    <property type="project" value="TreeGrafter"/>
</dbReference>
<sequence>MGELFRSEEMTLAQLFLQSEAAYCCVSELGELGKVQFRDLNPDVNVFQRKFVNEVRRCEEMDRKLRFVEKEIKKANIPIMDTGENPEVPFPRDMIDLEANFEKIENELKEINTNQEALKRNFLELTELKFILRKTQQFFDEMADPDLLEESSSLLEPSEMGRGAPLRLGFVAGVINRERIPMFERMLWRVCRGNVFLRQAEIENPLEDPVTGDYVHKSVFIIFFQGDQLKNRVKKICEGFRASLYPCPETPQERKEMASGVNTRIDDLQMVLNQTEDHRQRVLQAAAKNIRVWFIKVRKMKAIYHTLNLCNIDVTQKCLIAEVWCPVADLDSIQFALRRGTEHSGSTVPSILNRMQTNQTPPTYNKTNKFTSGFQNIVDAYGIGTYREINPAPYTIITFPFLFAVMFGDFGHGILMTLIAVWMVLRESRILSQKSDNEMFNTVFSGRYIILLMGLFSTYTGLIYNDCFSKSLNMFGSSWSVRPMFLKSNWSEQLLETTPLLQLNPAIPGVFGGPYPFGIDPIWNIASNKLAFLNSFKMKMSVILGIIHMLFGVTLSLLNHIYFKKPLNIYLGFIPEIIFMSSLFGYLVILIFYKWTAYDAHTSKDAPSLLIHFINMFLFSYSDTSNKMLYKGQKGLQCFLVVVALLCVPWMLVAKPLVLRHQYLRRKHLEGQPVEAQVSTVPNEQALEAAAAATGTHNFGGIRVGNGPTEEDAEIIQHDQLSTHSEEGEEPTEDEVFDFGDTVVYQAIHTIEYCLGCISNTASYLRLWALSLAHAQLSEVLWTMVIHIGLSVRSLGGGFGLFFIFAAFATLTVAILLVMEGLSAFLHALRLHWIEFQNKFYTGTGFKFLPFSFDTIREGKFDD</sequence>
<evidence type="ECO:0000256" key="1">
    <source>
        <dbReference type="ARBA" id="ARBA00004223"/>
    </source>
</evidence>
<name>A0A8C4J5H4_DRONO</name>
<evidence type="ECO:0000256" key="12">
    <source>
        <dbReference type="ARBA" id="ARBA00029431"/>
    </source>
</evidence>
<feature type="transmembrane region" description="Helical" evidence="13">
    <location>
        <begin position="767"/>
        <end position="790"/>
    </location>
</feature>
<evidence type="ECO:0000256" key="13">
    <source>
        <dbReference type="RuleBase" id="RU361189"/>
    </source>
</evidence>
<dbReference type="Proteomes" id="UP000694423">
    <property type="component" value="Unplaced"/>
</dbReference>
<keyword evidence="4 13" id="KW-0813">Transport</keyword>
<evidence type="ECO:0000256" key="5">
    <source>
        <dbReference type="ARBA" id="ARBA00022692"/>
    </source>
</evidence>
<keyword evidence="6 13" id="KW-0375">Hydrogen ion transport</keyword>
<feature type="transmembrane region" description="Helical" evidence="13">
    <location>
        <begin position="401"/>
        <end position="425"/>
    </location>
</feature>
<keyword evidence="10 13" id="KW-0472">Membrane</keyword>
<evidence type="ECO:0000256" key="11">
    <source>
        <dbReference type="ARBA" id="ARBA00023329"/>
    </source>
</evidence>
<keyword evidence="11" id="KW-0968">Cytoplasmic vesicle</keyword>
<keyword evidence="14" id="KW-0175">Coiled coil</keyword>
<evidence type="ECO:0000256" key="10">
    <source>
        <dbReference type="ARBA" id="ARBA00023136"/>
    </source>
</evidence>
<dbReference type="AlphaFoldDB" id="A0A8C4J5H4"/>
<dbReference type="Pfam" id="PF01496">
    <property type="entry name" value="V_ATPase_I"/>
    <property type="match status" value="1"/>
</dbReference>
<dbReference type="PANTHER" id="PTHR11629:SF68">
    <property type="entry name" value="V-TYPE PROTON ATPASE 116 KDA SUBUNIT A 1"/>
    <property type="match status" value="1"/>
</dbReference>
<comment type="similarity">
    <text evidence="3 13">Belongs to the V-ATPase 116 kDa subunit family.</text>
</comment>
<evidence type="ECO:0000313" key="16">
    <source>
        <dbReference type="Proteomes" id="UP000694423"/>
    </source>
</evidence>
<accession>A0A8C4J5H4</accession>
<feature type="transmembrane region" description="Helical" evidence="13">
    <location>
        <begin position="569"/>
        <end position="593"/>
    </location>
</feature>
<keyword evidence="9 13" id="KW-0406">Ion transport</keyword>
<evidence type="ECO:0000256" key="8">
    <source>
        <dbReference type="ARBA" id="ARBA00023018"/>
    </source>
</evidence>
<keyword evidence="5 13" id="KW-0812">Transmembrane</keyword>
<evidence type="ECO:0000313" key="15">
    <source>
        <dbReference type="Ensembl" id="ENSDNVP00000002971.1"/>
    </source>
</evidence>
<dbReference type="GO" id="GO:0046961">
    <property type="term" value="F:proton-transporting ATPase activity, rotational mechanism"/>
    <property type="evidence" value="ECO:0007669"/>
    <property type="project" value="InterPro"/>
</dbReference>
<evidence type="ECO:0000256" key="3">
    <source>
        <dbReference type="ARBA" id="ARBA00009904"/>
    </source>
</evidence>
<dbReference type="PANTHER" id="PTHR11629">
    <property type="entry name" value="VACUOLAR PROTON ATPASES"/>
    <property type="match status" value="1"/>
</dbReference>
<feature type="transmembrane region" description="Helical" evidence="13">
    <location>
        <begin position="802"/>
        <end position="829"/>
    </location>
</feature>
<comment type="subcellular location">
    <subcellularLocation>
        <location evidence="12">Cytoplasmic vesicle</location>
        <location evidence="12">Clathrin-coated vesicle membrane</location>
        <topology evidence="12">Multi-pass membrane protein</topology>
    </subcellularLocation>
    <subcellularLocation>
        <location evidence="2">Cytoplasmic vesicle</location>
        <location evidence="2">Secretory vesicle</location>
        <location evidence="2">Synaptic vesicle membrane</location>
        <topology evidence="2">Multi-pass membrane protein</topology>
    </subcellularLocation>
    <subcellularLocation>
        <location evidence="1">Melanosome</location>
    </subcellularLocation>
</comment>
<reference evidence="15" key="1">
    <citation type="submission" date="2025-08" db="UniProtKB">
        <authorList>
            <consortium name="Ensembl"/>
        </authorList>
    </citation>
    <scope>IDENTIFICATION</scope>
</reference>
<reference evidence="15" key="2">
    <citation type="submission" date="2025-09" db="UniProtKB">
        <authorList>
            <consortium name="Ensembl"/>
        </authorList>
    </citation>
    <scope>IDENTIFICATION</scope>
</reference>
<keyword evidence="7 13" id="KW-1133">Transmembrane helix</keyword>
<dbReference type="GO" id="GO:0007035">
    <property type="term" value="P:vacuolar acidification"/>
    <property type="evidence" value="ECO:0007669"/>
    <property type="project" value="TreeGrafter"/>
</dbReference>
<evidence type="ECO:0000256" key="14">
    <source>
        <dbReference type="SAM" id="Coils"/>
    </source>
</evidence>
<feature type="coiled-coil region" evidence="14">
    <location>
        <begin position="94"/>
        <end position="128"/>
    </location>
</feature>
<keyword evidence="16" id="KW-1185">Reference proteome</keyword>
<dbReference type="Ensembl" id="ENSDNVT00000003582.1">
    <property type="protein sequence ID" value="ENSDNVP00000002971.1"/>
    <property type="gene ID" value="ENSDNVG00000002137.1"/>
</dbReference>
<dbReference type="GO" id="GO:0030672">
    <property type="term" value="C:synaptic vesicle membrane"/>
    <property type="evidence" value="ECO:0007669"/>
    <property type="project" value="UniProtKB-SubCell"/>
</dbReference>
<dbReference type="InterPro" id="IPR002490">
    <property type="entry name" value="V-ATPase_116kDa_su"/>
</dbReference>
<dbReference type="GO" id="GO:0000220">
    <property type="term" value="C:vacuolar proton-transporting V-type ATPase, V0 domain"/>
    <property type="evidence" value="ECO:0007669"/>
    <property type="project" value="InterPro"/>
</dbReference>